<evidence type="ECO:0000256" key="2">
    <source>
        <dbReference type="ARBA" id="ARBA00023054"/>
    </source>
</evidence>
<keyword evidence="7" id="KW-1185">Reference proteome</keyword>
<gene>
    <name evidence="6" type="ORF">AAFF_G00352430</name>
</gene>
<feature type="domain" description="IF rod" evidence="5">
    <location>
        <begin position="75"/>
        <end position="387"/>
    </location>
</feature>
<dbReference type="SMART" id="SM01391">
    <property type="entry name" value="Filament"/>
    <property type="match status" value="1"/>
</dbReference>
<dbReference type="PANTHER" id="PTHR23239:SF358">
    <property type="entry name" value="KERATIN, TYPE I CYTOSKELETAL 18"/>
    <property type="match status" value="1"/>
</dbReference>
<feature type="coiled-coil region" evidence="3">
    <location>
        <begin position="185"/>
        <end position="219"/>
    </location>
</feature>
<evidence type="ECO:0000313" key="7">
    <source>
        <dbReference type="Proteomes" id="UP001221898"/>
    </source>
</evidence>
<dbReference type="Proteomes" id="UP001221898">
    <property type="component" value="Unassembled WGS sequence"/>
</dbReference>
<accession>A0AAD7SIX2</accession>
<dbReference type="FunFam" id="1.20.5.500:FF:000001">
    <property type="entry name" value="Type II keratin 23"/>
    <property type="match status" value="1"/>
</dbReference>
<evidence type="ECO:0000259" key="5">
    <source>
        <dbReference type="PROSITE" id="PS51842"/>
    </source>
</evidence>
<comment type="caution">
    <text evidence="6">The sequence shown here is derived from an EMBL/GenBank/DDBJ whole genome shotgun (WGS) entry which is preliminary data.</text>
</comment>
<organism evidence="6 7">
    <name type="scientific">Aldrovandia affinis</name>
    <dbReference type="NCBI Taxonomy" id="143900"/>
    <lineage>
        <taxon>Eukaryota</taxon>
        <taxon>Metazoa</taxon>
        <taxon>Chordata</taxon>
        <taxon>Craniata</taxon>
        <taxon>Vertebrata</taxon>
        <taxon>Euteleostomi</taxon>
        <taxon>Actinopterygii</taxon>
        <taxon>Neopterygii</taxon>
        <taxon>Teleostei</taxon>
        <taxon>Notacanthiformes</taxon>
        <taxon>Halosauridae</taxon>
        <taxon>Aldrovandia</taxon>
    </lineage>
</organism>
<dbReference type="Gene3D" id="1.20.5.500">
    <property type="entry name" value="Single helix bin"/>
    <property type="match status" value="1"/>
</dbReference>
<dbReference type="PROSITE" id="PS51842">
    <property type="entry name" value="IF_ROD_2"/>
    <property type="match status" value="1"/>
</dbReference>
<feature type="region of interest" description="Disordered" evidence="4">
    <location>
        <begin position="1"/>
        <end position="23"/>
    </location>
</feature>
<dbReference type="PRINTS" id="PR01248">
    <property type="entry name" value="TYPE1KERATIN"/>
</dbReference>
<dbReference type="Gene3D" id="1.20.5.1160">
    <property type="entry name" value="Vasodilator-stimulated phosphoprotein"/>
    <property type="match status" value="1"/>
</dbReference>
<sequence>MSLYVRSSHSPRNFSSMSASGIQGLRRPLSSGSSMFGGAGGRDSRISVSTVQRLSNGLRPYVQSNSGAFGIATDGKEQMQGLNNRLDKYLSRVRMLEDSNRKLEDQIKEVLMQRGVGDERDWSVYDGPLADLRSQIRDMTMENAQLLLQIDNARLAADDFKVKLESELAMRQGVEQDIAGLRKIIDETTMSRLQLEGQIEDTREELAFLKKNHEEDVADIRAQISQDNVLVEMDSPKGPDISETINKIRSEYEKTAQKDREDAEAWYQSKFDNLTTEVTQNTEALQDGKSEVNRLRRDKQSLEIDLQALHNMNRTLEDTLVDTQNRYDQQMESLNQRLRQLEAELTELRAQAERQGAEYQALLNLKGKLEEEIATYHRLLGGDGEEDSTATGSA</sequence>
<dbReference type="Pfam" id="PF00038">
    <property type="entry name" value="Filament"/>
    <property type="match status" value="1"/>
</dbReference>
<dbReference type="InterPro" id="IPR039008">
    <property type="entry name" value="IF_rod_dom"/>
</dbReference>
<dbReference type="SUPFAM" id="SSF64593">
    <property type="entry name" value="Intermediate filament protein, coiled coil region"/>
    <property type="match status" value="2"/>
</dbReference>
<dbReference type="GO" id="GO:0005882">
    <property type="term" value="C:intermediate filament"/>
    <property type="evidence" value="ECO:0007669"/>
    <property type="project" value="UniProtKB-KW"/>
</dbReference>
<dbReference type="EMBL" id="JAINUG010000058">
    <property type="protein sequence ID" value="KAJ8403471.1"/>
    <property type="molecule type" value="Genomic_DNA"/>
</dbReference>
<keyword evidence="2 3" id="KW-0175">Coiled coil</keyword>
<dbReference type="GO" id="GO:0005198">
    <property type="term" value="F:structural molecule activity"/>
    <property type="evidence" value="ECO:0007669"/>
    <property type="project" value="InterPro"/>
</dbReference>
<evidence type="ECO:0000256" key="4">
    <source>
        <dbReference type="SAM" id="MobiDB-lite"/>
    </source>
</evidence>
<name>A0AAD7SIX2_9TELE</name>
<feature type="coiled-coil region" evidence="3">
    <location>
        <begin position="285"/>
        <end position="372"/>
    </location>
</feature>
<feature type="coiled-coil region" evidence="3">
    <location>
        <begin position="79"/>
        <end position="149"/>
    </location>
</feature>
<evidence type="ECO:0000313" key="6">
    <source>
        <dbReference type="EMBL" id="KAJ8403471.1"/>
    </source>
</evidence>
<dbReference type="Gene3D" id="1.20.5.170">
    <property type="match status" value="1"/>
</dbReference>
<protein>
    <recommendedName>
        <fullName evidence="5">IF rod domain-containing protein</fullName>
    </recommendedName>
</protein>
<evidence type="ECO:0000256" key="1">
    <source>
        <dbReference type="ARBA" id="ARBA00022754"/>
    </source>
</evidence>
<feature type="compositionally biased region" description="Polar residues" evidence="4">
    <location>
        <begin position="1"/>
        <end position="21"/>
    </location>
</feature>
<evidence type="ECO:0000256" key="3">
    <source>
        <dbReference type="SAM" id="Coils"/>
    </source>
</evidence>
<proteinExistence type="predicted"/>
<dbReference type="InterPro" id="IPR002957">
    <property type="entry name" value="Keratin_I"/>
</dbReference>
<dbReference type="PANTHER" id="PTHR23239">
    <property type="entry name" value="INTERMEDIATE FILAMENT"/>
    <property type="match status" value="1"/>
</dbReference>
<reference evidence="6" key="1">
    <citation type="journal article" date="2023" name="Science">
        <title>Genome structures resolve the early diversification of teleost fishes.</title>
        <authorList>
            <person name="Parey E."/>
            <person name="Louis A."/>
            <person name="Montfort J."/>
            <person name="Bouchez O."/>
            <person name="Roques C."/>
            <person name="Iampietro C."/>
            <person name="Lluch J."/>
            <person name="Castinel A."/>
            <person name="Donnadieu C."/>
            <person name="Desvignes T."/>
            <person name="Floi Bucao C."/>
            <person name="Jouanno E."/>
            <person name="Wen M."/>
            <person name="Mejri S."/>
            <person name="Dirks R."/>
            <person name="Jansen H."/>
            <person name="Henkel C."/>
            <person name="Chen W.J."/>
            <person name="Zahm M."/>
            <person name="Cabau C."/>
            <person name="Klopp C."/>
            <person name="Thompson A.W."/>
            <person name="Robinson-Rechavi M."/>
            <person name="Braasch I."/>
            <person name="Lecointre G."/>
            <person name="Bobe J."/>
            <person name="Postlethwait J.H."/>
            <person name="Berthelot C."/>
            <person name="Roest Crollius H."/>
            <person name="Guiguen Y."/>
        </authorList>
    </citation>
    <scope>NUCLEOTIDE SEQUENCE</scope>
    <source>
        <strain evidence="6">NC1722</strain>
    </source>
</reference>
<keyword evidence="1" id="KW-0403">Intermediate filament</keyword>
<dbReference type="AlphaFoldDB" id="A0AAD7SIX2"/>